<evidence type="ECO:0000256" key="1">
    <source>
        <dbReference type="ARBA" id="ARBA00022737"/>
    </source>
</evidence>
<evidence type="ECO:0000313" key="5">
    <source>
        <dbReference type="Proteomes" id="UP001144471"/>
    </source>
</evidence>
<dbReference type="PANTHER" id="PTHR45586:SF1">
    <property type="entry name" value="LIPOPOLYSACCHARIDE ASSEMBLY PROTEIN B"/>
    <property type="match status" value="1"/>
</dbReference>
<dbReference type="PANTHER" id="PTHR45586">
    <property type="entry name" value="TPR REPEAT-CONTAINING PROTEIN PA4667"/>
    <property type="match status" value="1"/>
</dbReference>
<sequence length="284" mass="32886">MKKFIVVMAILSLFQVAVANEDLEDLLNEGRYQIEVGNYAAGKENLVTYLRKKDDPEAYINLIRAERLAGELSTSNSTAKKAEKKYPGDARIVYERILTVDKLIENETKSQWRKGKYLEEYYEVYEGYLEMTGYSDSNKVFELGNRYFKDDLYEKARDVFLKDRNGDIRNLFGAATTTRFLGEYRKSAGLYTRVLNEDPDFYEAYLGRGSAYQLAGDLNKGIKDMERYLEYKKNVDVYVAIANMYMSLERYSSAKSVLERASSNYPGSQEVRDLLVEVYSKLKR</sequence>
<dbReference type="AlphaFoldDB" id="A0A9W6LNQ7"/>
<dbReference type="InterPro" id="IPR051012">
    <property type="entry name" value="CellSynth/LPSAsmb/PSIAsmb"/>
</dbReference>
<keyword evidence="5" id="KW-1185">Reference proteome</keyword>
<dbReference type="Proteomes" id="UP001144471">
    <property type="component" value="Unassembled WGS sequence"/>
</dbReference>
<dbReference type="Pfam" id="PF13181">
    <property type="entry name" value="TPR_8"/>
    <property type="match status" value="1"/>
</dbReference>
<dbReference type="InterPro" id="IPR019734">
    <property type="entry name" value="TPR_rpt"/>
</dbReference>
<dbReference type="Pfam" id="PF13432">
    <property type="entry name" value="TPR_16"/>
    <property type="match status" value="1"/>
</dbReference>
<evidence type="ECO:0008006" key="6">
    <source>
        <dbReference type="Google" id="ProtNLM"/>
    </source>
</evidence>
<keyword evidence="2" id="KW-0802">TPR repeat</keyword>
<feature type="signal peptide" evidence="3">
    <location>
        <begin position="1"/>
        <end position="19"/>
    </location>
</feature>
<feature type="chain" id="PRO_5040729276" description="Tetratricopeptide repeat-containing protein" evidence="3">
    <location>
        <begin position="20"/>
        <end position="284"/>
    </location>
</feature>
<evidence type="ECO:0000313" key="4">
    <source>
        <dbReference type="EMBL" id="GLI56180.1"/>
    </source>
</evidence>
<evidence type="ECO:0000256" key="2">
    <source>
        <dbReference type="ARBA" id="ARBA00022803"/>
    </source>
</evidence>
<organism evidence="4 5">
    <name type="scientific">Propionigenium maris DSM 9537</name>
    <dbReference type="NCBI Taxonomy" id="1123000"/>
    <lineage>
        <taxon>Bacteria</taxon>
        <taxon>Fusobacteriati</taxon>
        <taxon>Fusobacteriota</taxon>
        <taxon>Fusobacteriia</taxon>
        <taxon>Fusobacteriales</taxon>
        <taxon>Fusobacteriaceae</taxon>
        <taxon>Propionigenium</taxon>
    </lineage>
</organism>
<dbReference type="Gene3D" id="1.25.40.10">
    <property type="entry name" value="Tetratricopeptide repeat domain"/>
    <property type="match status" value="1"/>
</dbReference>
<dbReference type="EMBL" id="BSDY01000006">
    <property type="protein sequence ID" value="GLI56180.1"/>
    <property type="molecule type" value="Genomic_DNA"/>
</dbReference>
<dbReference type="InterPro" id="IPR011990">
    <property type="entry name" value="TPR-like_helical_dom_sf"/>
</dbReference>
<dbReference type="RefSeq" id="WP_281835130.1">
    <property type="nucleotide sequence ID" value="NZ_BSDY01000006.1"/>
</dbReference>
<comment type="caution">
    <text evidence="4">The sequence shown here is derived from an EMBL/GenBank/DDBJ whole genome shotgun (WGS) entry which is preliminary data.</text>
</comment>
<protein>
    <recommendedName>
        <fullName evidence="6">Tetratricopeptide repeat-containing protein</fullName>
    </recommendedName>
</protein>
<name>A0A9W6LNQ7_9FUSO</name>
<gene>
    <name evidence="4" type="ORF">PM10SUCC1_16940</name>
</gene>
<keyword evidence="1" id="KW-0677">Repeat</keyword>
<proteinExistence type="predicted"/>
<accession>A0A9W6LNQ7</accession>
<reference evidence="4" key="1">
    <citation type="submission" date="2022-12" db="EMBL/GenBank/DDBJ databases">
        <title>Reference genome sequencing for broad-spectrum identification of bacterial and archaeal isolates by mass spectrometry.</title>
        <authorList>
            <person name="Sekiguchi Y."/>
            <person name="Tourlousse D.M."/>
        </authorList>
    </citation>
    <scope>NUCLEOTIDE SEQUENCE</scope>
    <source>
        <strain evidence="4">10succ1</strain>
    </source>
</reference>
<evidence type="ECO:0000256" key="3">
    <source>
        <dbReference type="SAM" id="SignalP"/>
    </source>
</evidence>
<keyword evidence="3" id="KW-0732">Signal</keyword>
<dbReference type="SUPFAM" id="SSF48452">
    <property type="entry name" value="TPR-like"/>
    <property type="match status" value="1"/>
</dbReference>